<gene>
    <name evidence="2" type="ORF">MPIPNATIZW_LOCUS9671</name>
</gene>
<dbReference type="EMBL" id="OY882859">
    <property type="protein sequence ID" value="CAK6441365.1"/>
    <property type="molecule type" value="Genomic_DNA"/>
</dbReference>
<organism evidence="2 3">
    <name type="scientific">Pipistrellus nathusii</name>
    <name type="common">Nathusius' pipistrelle</name>
    <dbReference type="NCBI Taxonomy" id="59473"/>
    <lineage>
        <taxon>Eukaryota</taxon>
        <taxon>Metazoa</taxon>
        <taxon>Chordata</taxon>
        <taxon>Craniata</taxon>
        <taxon>Vertebrata</taxon>
        <taxon>Euteleostomi</taxon>
        <taxon>Mammalia</taxon>
        <taxon>Eutheria</taxon>
        <taxon>Laurasiatheria</taxon>
        <taxon>Chiroptera</taxon>
        <taxon>Yangochiroptera</taxon>
        <taxon>Vespertilionidae</taxon>
        <taxon>Pipistrellus</taxon>
    </lineage>
</organism>
<keyword evidence="3" id="KW-1185">Reference proteome</keyword>
<sequence>MRGGRGRGGREGGEGRGRRGERENLPPLAASLSAPGLGTKGGTLMNSPPLAPDARVSPSHNFAATTFRAVTGHPKVSARLPDRRGGTSLNIVTQWEEGVIVNISI</sequence>
<reference evidence="2" key="1">
    <citation type="submission" date="2023-12" db="EMBL/GenBank/DDBJ databases">
        <authorList>
            <person name="Brown T."/>
        </authorList>
    </citation>
    <scope>NUCLEOTIDE SEQUENCE</scope>
</reference>
<feature type="region of interest" description="Disordered" evidence="1">
    <location>
        <begin position="1"/>
        <end position="57"/>
    </location>
</feature>
<evidence type="ECO:0000256" key="1">
    <source>
        <dbReference type="SAM" id="MobiDB-lite"/>
    </source>
</evidence>
<name>A0ABN9ZSZ5_PIPNA</name>
<evidence type="ECO:0000313" key="2">
    <source>
        <dbReference type="EMBL" id="CAK6441365.1"/>
    </source>
</evidence>
<proteinExistence type="predicted"/>
<evidence type="ECO:0000313" key="3">
    <source>
        <dbReference type="Proteomes" id="UP001314169"/>
    </source>
</evidence>
<protein>
    <submittedName>
        <fullName evidence="2">Uncharacterized protein</fullName>
    </submittedName>
</protein>
<accession>A0ABN9ZSZ5</accession>
<feature type="compositionally biased region" description="Basic and acidic residues" evidence="1">
    <location>
        <begin position="8"/>
        <end position="24"/>
    </location>
</feature>
<dbReference type="Proteomes" id="UP001314169">
    <property type="component" value="Chromosome 2"/>
</dbReference>